<evidence type="ECO:0000313" key="9">
    <source>
        <dbReference type="Proteomes" id="UP000002588"/>
    </source>
</evidence>
<dbReference type="HOGENOM" id="CLU_017028_6_0_4"/>
<dbReference type="PANTHER" id="PTHR30290">
    <property type="entry name" value="PERIPLASMIC BINDING COMPONENT OF ABC TRANSPORTER"/>
    <property type="match status" value="1"/>
</dbReference>
<dbReference type="EMBL" id="AM406670">
    <property type="protein sequence ID" value="CAL94188.1"/>
    <property type="molecule type" value="Genomic_DNA"/>
</dbReference>
<dbReference type="AlphaFoldDB" id="A1K5T3"/>
<evidence type="ECO:0000256" key="6">
    <source>
        <dbReference type="SAM" id="SignalP"/>
    </source>
</evidence>
<dbReference type="Gene3D" id="3.10.105.10">
    <property type="entry name" value="Dipeptide-binding Protein, Domain 3"/>
    <property type="match status" value="1"/>
</dbReference>
<evidence type="ECO:0000256" key="5">
    <source>
        <dbReference type="SAM" id="Phobius"/>
    </source>
</evidence>
<dbReference type="STRING" id="62928.azo1571"/>
<dbReference type="GO" id="GO:0015833">
    <property type="term" value="P:peptide transport"/>
    <property type="evidence" value="ECO:0007669"/>
    <property type="project" value="TreeGrafter"/>
</dbReference>
<protein>
    <recommendedName>
        <fullName evidence="7">Solute-binding protein family 5 domain-containing protein</fullName>
    </recommendedName>
</protein>
<dbReference type="eggNOG" id="COG4166">
    <property type="taxonomic scope" value="Bacteria"/>
</dbReference>
<proteinExistence type="inferred from homology"/>
<evidence type="ECO:0000256" key="1">
    <source>
        <dbReference type="ARBA" id="ARBA00004196"/>
    </source>
</evidence>
<comment type="subcellular location">
    <subcellularLocation>
        <location evidence="1">Cell envelope</location>
    </subcellularLocation>
</comment>
<feature type="signal peptide" evidence="6">
    <location>
        <begin position="1"/>
        <end position="26"/>
    </location>
</feature>
<keyword evidence="4 6" id="KW-0732">Signal</keyword>
<organism evidence="8 9">
    <name type="scientific">Azoarcus sp. (strain BH72)</name>
    <dbReference type="NCBI Taxonomy" id="418699"/>
    <lineage>
        <taxon>Bacteria</taxon>
        <taxon>Pseudomonadati</taxon>
        <taxon>Pseudomonadota</taxon>
        <taxon>Betaproteobacteria</taxon>
        <taxon>Rhodocyclales</taxon>
        <taxon>Zoogloeaceae</taxon>
        <taxon>Azoarcus</taxon>
    </lineage>
</organism>
<keyword evidence="3" id="KW-0813">Transport</keyword>
<dbReference type="Gene3D" id="3.40.190.10">
    <property type="entry name" value="Periplasmic binding protein-like II"/>
    <property type="match status" value="1"/>
</dbReference>
<accession>A1K5T3</accession>
<reference evidence="8 9" key="1">
    <citation type="journal article" date="2006" name="Nat. Biotechnol.">
        <title>Complete genome of the mutualistic, N2-fixing grass endophyte Azoarcus sp. strain BH72.</title>
        <authorList>
            <person name="Krause A."/>
            <person name="Ramakumar A."/>
            <person name="Bartels D."/>
            <person name="Battistoni F."/>
            <person name="Bekel T."/>
            <person name="Boch J."/>
            <person name="Boehm M."/>
            <person name="Friedrich F."/>
            <person name="Hurek T."/>
            <person name="Krause L."/>
            <person name="Linke B."/>
            <person name="McHardy A.C."/>
            <person name="Sarkar A."/>
            <person name="Schneiker S."/>
            <person name="Syed A.A."/>
            <person name="Thauer R."/>
            <person name="Vorhoelter F.-J."/>
            <person name="Weidner S."/>
            <person name="Puehler A."/>
            <person name="Reinhold-Hurek B."/>
            <person name="Kaiser O."/>
            <person name="Goesmann A."/>
        </authorList>
    </citation>
    <scope>NUCLEOTIDE SEQUENCE [LARGE SCALE GENOMIC DNA]</scope>
    <source>
        <strain evidence="8 9">BH72</strain>
    </source>
</reference>
<dbReference type="KEGG" id="azo:azo1571"/>
<evidence type="ECO:0000259" key="7">
    <source>
        <dbReference type="Pfam" id="PF00496"/>
    </source>
</evidence>
<dbReference type="Gene3D" id="3.90.76.10">
    <property type="entry name" value="Dipeptide-binding Protein, Domain 1"/>
    <property type="match status" value="1"/>
</dbReference>
<keyword evidence="9" id="KW-1185">Reference proteome</keyword>
<dbReference type="GO" id="GO:0030313">
    <property type="term" value="C:cell envelope"/>
    <property type="evidence" value="ECO:0007669"/>
    <property type="project" value="UniProtKB-SubCell"/>
</dbReference>
<sequence length="733" mass="82375">MSFPFRHIVAACAAAMLIGACGPLWNDPYPAAERGQNILYSAFSQRPKHLDPVQSYAEDEAVFVYQIYEPPLQYHYLKRPYTLEPGSAAGMPALRRYDAAGRELPADADPAKVATSVYEISVRPGILFQPHPAFARDDNGNPRYLDLSPAALAGIDGIGDFEHTGTRELEAADFVHQIKRLAHPRLHSPIFELIAEYLPGLKTLQQQLADELKRNPGPLDLTRFELPGVQVVDRHTYRITLRGAYPQFVYWLSMPFFAPVPPEADRFYDQPGMAERNLTLDWWPIGTGPYMMVENDPNNRMELVRNPNFRGERYPCEGEAADAAEGLLADCGKPIPFIDRAVFSREREGIPYWNKFLQGYYDASGVSSDNFDQAVTMTSQGEVSLSDEMSERGIRLLTSVSPSIFYLGFNMLDPVVGMPEGASAAARERARKLRQAVSVALDMEEFVSIFLNGRGIPAMSPIPPDVFGARDGEAGINPVVYEWRDGRAVRRKLERARQLLAEAGYPNGRDAKTGEPLILNLDTTPGGLGDKARSDWLAKQFRELGVQFVVRPTDWNRFQDKIRLGNAQLFFFGWNADYPDPENMLFLLHGPQGKVKFQGQNASNYANAEFDQLFERMKMLPDGPRRQAVIDRMVGLVQQDAPWLFGFHPKSYSLQHGWLYNRKPGSIVRNGLKYQRIDVARREAARAEWNRPVLWPLLVVALVLAAAVAPALLHWRRHERGTARTATAGSEAR</sequence>
<evidence type="ECO:0000313" key="8">
    <source>
        <dbReference type="EMBL" id="CAL94188.1"/>
    </source>
</evidence>
<comment type="similarity">
    <text evidence="2">Belongs to the bacterial solute-binding protein 5 family.</text>
</comment>
<dbReference type="Pfam" id="PF00496">
    <property type="entry name" value="SBP_bac_5"/>
    <property type="match status" value="1"/>
</dbReference>
<evidence type="ECO:0000256" key="4">
    <source>
        <dbReference type="ARBA" id="ARBA00022729"/>
    </source>
</evidence>
<feature type="chain" id="PRO_5002635854" description="Solute-binding protein family 5 domain-containing protein" evidence="6">
    <location>
        <begin position="27"/>
        <end position="733"/>
    </location>
</feature>
<keyword evidence="5" id="KW-1133">Transmembrane helix</keyword>
<dbReference type="Proteomes" id="UP000002588">
    <property type="component" value="Chromosome"/>
</dbReference>
<gene>
    <name evidence="8" type="ordered locus">azo1571</name>
</gene>
<keyword evidence="5" id="KW-0812">Transmembrane</keyword>
<feature type="domain" description="Solute-binding protein family 5" evidence="7">
    <location>
        <begin position="167"/>
        <end position="593"/>
    </location>
</feature>
<dbReference type="SUPFAM" id="SSF53850">
    <property type="entry name" value="Periplasmic binding protein-like II"/>
    <property type="match status" value="1"/>
</dbReference>
<dbReference type="InterPro" id="IPR039424">
    <property type="entry name" value="SBP_5"/>
</dbReference>
<evidence type="ECO:0000256" key="3">
    <source>
        <dbReference type="ARBA" id="ARBA00022448"/>
    </source>
</evidence>
<dbReference type="PANTHER" id="PTHR30290:SF10">
    <property type="entry name" value="PERIPLASMIC OLIGOPEPTIDE-BINDING PROTEIN-RELATED"/>
    <property type="match status" value="1"/>
</dbReference>
<keyword evidence="5" id="KW-0472">Membrane</keyword>
<dbReference type="InterPro" id="IPR000914">
    <property type="entry name" value="SBP_5_dom"/>
</dbReference>
<dbReference type="PROSITE" id="PS51257">
    <property type="entry name" value="PROKAR_LIPOPROTEIN"/>
    <property type="match status" value="1"/>
</dbReference>
<dbReference type="GO" id="GO:1904680">
    <property type="term" value="F:peptide transmembrane transporter activity"/>
    <property type="evidence" value="ECO:0007669"/>
    <property type="project" value="TreeGrafter"/>
</dbReference>
<evidence type="ECO:0000256" key="2">
    <source>
        <dbReference type="ARBA" id="ARBA00005695"/>
    </source>
</evidence>
<dbReference type="CDD" id="cd08505">
    <property type="entry name" value="PBP2_NikA_DppA_OppA_like_18"/>
    <property type="match status" value="1"/>
</dbReference>
<name>A1K5T3_AZOSB</name>
<feature type="transmembrane region" description="Helical" evidence="5">
    <location>
        <begin position="693"/>
        <end position="715"/>
    </location>
</feature>